<comment type="catalytic activity">
    <reaction evidence="17">
        <text>riboflavin + CTP = CDP + FMN + H(+)</text>
        <dbReference type="Rhea" id="RHEA:25021"/>
        <dbReference type="ChEBI" id="CHEBI:15378"/>
        <dbReference type="ChEBI" id="CHEBI:37563"/>
        <dbReference type="ChEBI" id="CHEBI:57986"/>
        <dbReference type="ChEBI" id="CHEBI:58069"/>
        <dbReference type="ChEBI" id="CHEBI:58210"/>
        <dbReference type="EC" id="2.7.1.161"/>
    </reaction>
</comment>
<evidence type="ECO:0000256" key="13">
    <source>
        <dbReference type="ARBA" id="ARBA00022842"/>
    </source>
</evidence>
<evidence type="ECO:0000256" key="1">
    <source>
        <dbReference type="ARBA" id="ARBA00001946"/>
    </source>
</evidence>
<evidence type="ECO:0000256" key="17">
    <source>
        <dbReference type="ARBA" id="ARBA00047857"/>
    </source>
</evidence>
<organism evidence="19">
    <name type="scientific">bioreactor metagenome</name>
    <dbReference type="NCBI Taxonomy" id="1076179"/>
    <lineage>
        <taxon>unclassified sequences</taxon>
        <taxon>metagenomes</taxon>
        <taxon>ecological metagenomes</taxon>
    </lineage>
</organism>
<accession>A0A644TZJ8</accession>
<dbReference type="InterPro" id="IPR036388">
    <property type="entry name" value="WH-like_DNA-bd_sf"/>
</dbReference>
<evidence type="ECO:0000256" key="3">
    <source>
        <dbReference type="ARBA" id="ARBA00005219"/>
    </source>
</evidence>
<dbReference type="GO" id="GO:0046872">
    <property type="term" value="F:metal ion binding"/>
    <property type="evidence" value="ECO:0007669"/>
    <property type="project" value="UniProtKB-KW"/>
</dbReference>
<evidence type="ECO:0000256" key="2">
    <source>
        <dbReference type="ARBA" id="ARBA00003072"/>
    </source>
</evidence>
<dbReference type="InterPro" id="IPR023465">
    <property type="entry name" value="Riboflavin_kinase_dom_sf"/>
</dbReference>
<dbReference type="InterPro" id="IPR011991">
    <property type="entry name" value="ArsR-like_HTH"/>
</dbReference>
<comment type="function">
    <text evidence="2">Catalyzes the CTP-dependent phosphorylation of riboflavin (vitamin B2) to form flavin mononucleotide (FMN).</text>
</comment>
<name>A0A644TZJ8_9ZZZZ</name>
<feature type="domain" description="Riboflavin kinase" evidence="18">
    <location>
        <begin position="101"/>
        <end position="221"/>
    </location>
</feature>
<dbReference type="AlphaFoldDB" id="A0A644TZJ8"/>
<dbReference type="HAMAP" id="MF_01285">
    <property type="entry name" value="Riboflavin_kinase"/>
    <property type="match status" value="1"/>
</dbReference>
<keyword evidence="10" id="KW-0479">Metal-binding</keyword>
<dbReference type="UniPathway" id="UPA00276">
    <property type="reaction ID" value="UER00929"/>
</dbReference>
<dbReference type="InterPro" id="IPR023470">
    <property type="entry name" value="Riboflavin_kinase_archaeal"/>
</dbReference>
<reference evidence="19" key="1">
    <citation type="submission" date="2019-08" db="EMBL/GenBank/DDBJ databases">
        <authorList>
            <person name="Kucharzyk K."/>
            <person name="Murdoch R.W."/>
            <person name="Higgins S."/>
            <person name="Loffler F."/>
        </authorList>
    </citation>
    <scope>NUCLEOTIDE SEQUENCE</scope>
</reference>
<comment type="pathway">
    <text evidence="3">Cofactor biosynthesis; FMN biosynthesis; FMN from riboflavin (CTP route): step 1/1.</text>
</comment>
<dbReference type="GO" id="GO:0000166">
    <property type="term" value="F:nucleotide binding"/>
    <property type="evidence" value="ECO:0007669"/>
    <property type="project" value="UniProtKB-KW"/>
</dbReference>
<dbReference type="EC" id="2.7.1.161" evidence="5"/>
<comment type="similarity">
    <text evidence="4">Belongs to the archaeal riboflavin kinase family.</text>
</comment>
<comment type="caution">
    <text evidence="19">The sequence shown here is derived from an EMBL/GenBank/DDBJ whole genome shotgun (WGS) entry which is preliminary data.</text>
</comment>
<evidence type="ECO:0000256" key="11">
    <source>
        <dbReference type="ARBA" id="ARBA00022741"/>
    </source>
</evidence>
<dbReference type="Pfam" id="PF01982">
    <property type="entry name" value="CTP-dep_RFKase"/>
    <property type="match status" value="1"/>
</dbReference>
<evidence type="ECO:0000256" key="6">
    <source>
        <dbReference type="ARBA" id="ARBA00017394"/>
    </source>
</evidence>
<evidence type="ECO:0000256" key="7">
    <source>
        <dbReference type="ARBA" id="ARBA00022630"/>
    </source>
</evidence>
<keyword evidence="12" id="KW-0418">Kinase</keyword>
<dbReference type="SUPFAM" id="SSF46785">
    <property type="entry name" value="Winged helix' DNA-binding domain"/>
    <property type="match status" value="1"/>
</dbReference>
<evidence type="ECO:0000256" key="14">
    <source>
        <dbReference type="ARBA" id="ARBA00029789"/>
    </source>
</evidence>
<evidence type="ECO:0000256" key="16">
    <source>
        <dbReference type="ARBA" id="ARBA00033116"/>
    </source>
</evidence>
<dbReference type="InterPro" id="IPR039063">
    <property type="entry name" value="RibK_CTP-dep"/>
</dbReference>
<keyword evidence="8" id="KW-0288">FMN</keyword>
<dbReference type="GO" id="GO:0008531">
    <property type="term" value="F:riboflavin kinase activity"/>
    <property type="evidence" value="ECO:0007669"/>
    <property type="project" value="InterPro"/>
</dbReference>
<dbReference type="EMBL" id="VSSQ01000060">
    <property type="protein sequence ID" value="MPL71622.1"/>
    <property type="molecule type" value="Genomic_DNA"/>
</dbReference>
<keyword evidence="9" id="KW-0808">Transferase</keyword>
<evidence type="ECO:0000259" key="18">
    <source>
        <dbReference type="Pfam" id="PF01982"/>
    </source>
</evidence>
<evidence type="ECO:0000256" key="5">
    <source>
        <dbReference type="ARBA" id="ARBA00011987"/>
    </source>
</evidence>
<dbReference type="Gene3D" id="2.40.30.30">
    <property type="entry name" value="Riboflavin kinase-like"/>
    <property type="match status" value="1"/>
</dbReference>
<dbReference type="GO" id="GO:0009398">
    <property type="term" value="P:FMN biosynthetic process"/>
    <property type="evidence" value="ECO:0007669"/>
    <property type="project" value="UniProtKB-UniPathway"/>
</dbReference>
<protein>
    <recommendedName>
        <fullName evidence="6">Riboflavin kinase</fullName>
        <ecNumber evidence="5">2.7.1.161</ecNumber>
    </recommendedName>
    <alternativeName>
        <fullName evidence="15">CTP-dependent riboflavin kinase</fullName>
    </alternativeName>
    <alternativeName>
        <fullName evidence="16">CTP:riboflavin 5'-phosphotransferase</fullName>
    </alternativeName>
    <alternativeName>
        <fullName evidence="14">Flavokinase</fullName>
    </alternativeName>
</protein>
<evidence type="ECO:0000256" key="9">
    <source>
        <dbReference type="ARBA" id="ARBA00022679"/>
    </source>
</evidence>
<evidence type="ECO:0000313" key="19">
    <source>
        <dbReference type="EMBL" id="MPL71622.1"/>
    </source>
</evidence>
<dbReference type="InterPro" id="IPR023602">
    <property type="entry name" value="Riboflavin_kinase_CTP-dep"/>
</dbReference>
<sequence>MHAIDAEDAACLRKIALLGGRKGPVRLSTQTLGDQLGISQQTASRRLQSLEKAQMISRTTESTGQYVLVTRSGEEHLRREFSEYSKIFDVKDEQYILTGTVISGVGEGRYYMSIPHYQEQFQKLCGFTPYPGTLNIKLNPQSVQIRKRMDSLEWTVVPGFKDEHRMFGEARCIKCTISGIPCAIVVPGRTHHPEDVIEIISGTQLRDALGLAENSDVVVVIG</sequence>
<evidence type="ECO:0000256" key="4">
    <source>
        <dbReference type="ARBA" id="ARBA00006428"/>
    </source>
</evidence>
<keyword evidence="11" id="KW-0547">Nucleotide-binding</keyword>
<comment type="cofactor">
    <cofactor evidence="1">
        <name>Mg(2+)</name>
        <dbReference type="ChEBI" id="CHEBI:18420"/>
    </cofactor>
</comment>
<evidence type="ECO:0000256" key="12">
    <source>
        <dbReference type="ARBA" id="ARBA00022777"/>
    </source>
</evidence>
<evidence type="ECO:0000256" key="8">
    <source>
        <dbReference type="ARBA" id="ARBA00022643"/>
    </source>
</evidence>
<keyword evidence="13" id="KW-0460">Magnesium</keyword>
<dbReference type="SUPFAM" id="SSF82114">
    <property type="entry name" value="Riboflavin kinase-like"/>
    <property type="match status" value="1"/>
</dbReference>
<keyword evidence="7" id="KW-0285">Flavoprotein</keyword>
<dbReference type="PANTHER" id="PTHR40706:SF1">
    <property type="entry name" value="RIBOFLAVIN KINASE"/>
    <property type="match status" value="1"/>
</dbReference>
<evidence type="ECO:0000256" key="15">
    <source>
        <dbReference type="ARBA" id="ARBA00030544"/>
    </source>
</evidence>
<proteinExistence type="inferred from homology"/>
<dbReference type="Gene3D" id="1.10.10.10">
    <property type="entry name" value="Winged helix-like DNA-binding domain superfamily/Winged helix DNA-binding domain"/>
    <property type="match status" value="1"/>
</dbReference>
<dbReference type="PANTHER" id="PTHR40706">
    <property type="entry name" value="RIBOFLAVIN KINASE"/>
    <property type="match status" value="1"/>
</dbReference>
<dbReference type="CDD" id="cd00090">
    <property type="entry name" value="HTH_ARSR"/>
    <property type="match status" value="1"/>
</dbReference>
<gene>
    <name evidence="19" type="ORF">SDC9_17399</name>
</gene>
<dbReference type="GO" id="GO:0009231">
    <property type="term" value="P:riboflavin biosynthetic process"/>
    <property type="evidence" value="ECO:0007669"/>
    <property type="project" value="InterPro"/>
</dbReference>
<dbReference type="InterPro" id="IPR036390">
    <property type="entry name" value="WH_DNA-bd_sf"/>
</dbReference>
<evidence type="ECO:0000256" key="10">
    <source>
        <dbReference type="ARBA" id="ARBA00022723"/>
    </source>
</evidence>